<reference evidence="1 2" key="1">
    <citation type="journal article" date="2015" name="Genome Biol. Evol.">
        <title>Phylogenomic analyses indicate that early fungi evolved digesting cell walls of algal ancestors of land plants.</title>
        <authorList>
            <person name="Chang Y."/>
            <person name="Wang S."/>
            <person name="Sekimoto S."/>
            <person name="Aerts A.L."/>
            <person name="Choi C."/>
            <person name="Clum A."/>
            <person name="LaButti K.M."/>
            <person name="Lindquist E.A."/>
            <person name="Yee Ngan C."/>
            <person name="Ohm R.A."/>
            <person name="Salamov A.A."/>
            <person name="Grigoriev I.V."/>
            <person name="Spatafora J.W."/>
            <person name="Berbee M.L."/>
        </authorList>
    </citation>
    <scope>NUCLEOTIDE SEQUENCE [LARGE SCALE GENOMIC DNA]</scope>
    <source>
        <strain evidence="1 2">JEL478</strain>
    </source>
</reference>
<sequence length="206" mass="21842">MPRSREEALRMEDEIEEGQYEPGELLEIEGDGDGLENVEASVDDLEPPSTAPYLGGEGHCARGNGTDNGWCVDTQAAAVDGSYRDIALAALRAVGMASLPTTIPSTVLNAQPASSHFRSPPSVPTCDTQGRPVWNGPDWSTLTGLDPYGGPWVTMSEPQVPPAGDVDGPSLQVDDDIVWDWAGCDQSGEIASALCWVTPMLRGCDL</sequence>
<dbReference type="AlphaFoldDB" id="A0A139A1N1"/>
<dbReference type="Proteomes" id="UP000070544">
    <property type="component" value="Unassembled WGS sequence"/>
</dbReference>
<name>A0A139A1N1_GONPJ</name>
<accession>A0A139A1N1</accession>
<evidence type="ECO:0000313" key="1">
    <source>
        <dbReference type="EMBL" id="KXS10700.1"/>
    </source>
</evidence>
<dbReference type="EMBL" id="KQ965816">
    <property type="protein sequence ID" value="KXS10700.1"/>
    <property type="molecule type" value="Genomic_DNA"/>
</dbReference>
<evidence type="ECO:0000313" key="2">
    <source>
        <dbReference type="Proteomes" id="UP000070544"/>
    </source>
</evidence>
<proteinExistence type="predicted"/>
<organism evidence="1 2">
    <name type="scientific">Gonapodya prolifera (strain JEL478)</name>
    <name type="common">Monoblepharis prolifera</name>
    <dbReference type="NCBI Taxonomy" id="1344416"/>
    <lineage>
        <taxon>Eukaryota</taxon>
        <taxon>Fungi</taxon>
        <taxon>Fungi incertae sedis</taxon>
        <taxon>Chytridiomycota</taxon>
        <taxon>Chytridiomycota incertae sedis</taxon>
        <taxon>Monoblepharidomycetes</taxon>
        <taxon>Monoblepharidales</taxon>
        <taxon>Gonapodyaceae</taxon>
        <taxon>Gonapodya</taxon>
    </lineage>
</organism>
<gene>
    <name evidence="1" type="ORF">M427DRAFT_464168</name>
</gene>
<protein>
    <submittedName>
        <fullName evidence="1">Uncharacterized protein</fullName>
    </submittedName>
</protein>
<keyword evidence="2" id="KW-1185">Reference proteome</keyword>